<sequence length="78" mass="9233">MIIMTVKQYGIVVHHENMGGVRGIPKRWDTVEWFDGKMERNERHVGLLRDKFNGTSEYQQNNSGIQETQTYHKIKKEL</sequence>
<feature type="compositionally biased region" description="Polar residues" evidence="1">
    <location>
        <begin position="58"/>
        <end position="71"/>
    </location>
</feature>
<dbReference type="PATRIC" id="fig|480391.4.peg.700"/>
<dbReference type="AlphaFoldDB" id="A0A0R2NLF4"/>
<accession>A0A0R2NLF4</accession>
<dbReference type="EMBL" id="JQCQ01000020">
    <property type="protein sequence ID" value="KRO24861.1"/>
    <property type="molecule type" value="Genomic_DNA"/>
</dbReference>
<name>A0A0R2NLF4_9LACO</name>
<keyword evidence="3" id="KW-1185">Reference proteome</keyword>
<evidence type="ECO:0000313" key="3">
    <source>
        <dbReference type="Proteomes" id="UP000051249"/>
    </source>
</evidence>
<protein>
    <submittedName>
        <fullName evidence="2">Uncharacterized protein</fullName>
    </submittedName>
</protein>
<reference evidence="2 3" key="1">
    <citation type="journal article" date="2015" name="Genome Announc.">
        <title>Expanding the biotechnology potential of lactobacilli through comparative genomics of 213 strains and associated genera.</title>
        <authorList>
            <person name="Sun Z."/>
            <person name="Harris H.M."/>
            <person name="McCann A."/>
            <person name="Guo C."/>
            <person name="Argimon S."/>
            <person name="Zhang W."/>
            <person name="Yang X."/>
            <person name="Jeffery I.B."/>
            <person name="Cooney J.C."/>
            <person name="Kagawa T.F."/>
            <person name="Liu W."/>
            <person name="Song Y."/>
            <person name="Salvetti E."/>
            <person name="Wrobel A."/>
            <person name="Rasinkangas P."/>
            <person name="Parkhill J."/>
            <person name="Rea M.C."/>
            <person name="O'Sullivan O."/>
            <person name="Ritari J."/>
            <person name="Douillard F.P."/>
            <person name="Paul Ross R."/>
            <person name="Yang R."/>
            <person name="Briner A.E."/>
            <person name="Felis G.E."/>
            <person name="de Vos W.M."/>
            <person name="Barrangou R."/>
            <person name="Klaenhammer T.R."/>
            <person name="Caufield P.W."/>
            <person name="Cui Y."/>
            <person name="Zhang H."/>
            <person name="O'Toole P.W."/>
        </authorList>
    </citation>
    <scope>NUCLEOTIDE SEQUENCE [LARGE SCALE GENOMIC DNA]</scope>
    <source>
        <strain evidence="2 3">DSM 23026</strain>
    </source>
</reference>
<evidence type="ECO:0000256" key="1">
    <source>
        <dbReference type="SAM" id="MobiDB-lite"/>
    </source>
</evidence>
<gene>
    <name evidence="2" type="ORF">IV88_GL000690</name>
</gene>
<organism evidence="2 3">
    <name type="scientific">Pediococcus argentinicus</name>
    <dbReference type="NCBI Taxonomy" id="480391"/>
    <lineage>
        <taxon>Bacteria</taxon>
        <taxon>Bacillati</taxon>
        <taxon>Bacillota</taxon>
        <taxon>Bacilli</taxon>
        <taxon>Lactobacillales</taxon>
        <taxon>Lactobacillaceae</taxon>
        <taxon>Pediococcus</taxon>
    </lineage>
</organism>
<comment type="caution">
    <text evidence="2">The sequence shown here is derived from an EMBL/GenBank/DDBJ whole genome shotgun (WGS) entry which is preliminary data.</text>
</comment>
<proteinExistence type="predicted"/>
<dbReference type="Proteomes" id="UP000051249">
    <property type="component" value="Unassembled WGS sequence"/>
</dbReference>
<feature type="region of interest" description="Disordered" evidence="1">
    <location>
        <begin position="58"/>
        <end position="78"/>
    </location>
</feature>
<evidence type="ECO:0000313" key="2">
    <source>
        <dbReference type="EMBL" id="KRO24861.1"/>
    </source>
</evidence>